<sequence>MWIAPVREESTVAGVQCWRSANKVNATIARTAPRNPLYPTRGNGSSGEIPWLPEDKREVEVHSSSLLGLDAHQHGCHCTLFGWKKKTHRRRSRAIEADVPPANGRGEHGIFITILPSTELRRHHNSYIITLPPPERRGAPPCLSFPRPPSPHEKQRRPSLRYMS</sequence>
<dbReference type="Proteomes" id="UP000837857">
    <property type="component" value="Chromosome 4"/>
</dbReference>
<reference evidence="2" key="1">
    <citation type="submission" date="2022-03" db="EMBL/GenBank/DDBJ databases">
        <authorList>
            <person name="Martin H S."/>
        </authorList>
    </citation>
    <scope>NUCLEOTIDE SEQUENCE</scope>
</reference>
<evidence type="ECO:0000313" key="2">
    <source>
        <dbReference type="EMBL" id="CAH2066813.1"/>
    </source>
</evidence>
<feature type="compositionally biased region" description="Basic residues" evidence="1">
    <location>
        <begin position="154"/>
        <end position="164"/>
    </location>
</feature>
<dbReference type="EMBL" id="OW152816">
    <property type="protein sequence ID" value="CAH2066813.1"/>
    <property type="molecule type" value="Genomic_DNA"/>
</dbReference>
<protein>
    <submittedName>
        <fullName evidence="2">Uncharacterized protein</fullName>
    </submittedName>
</protein>
<organism evidence="2 3">
    <name type="scientific">Iphiclides podalirius</name>
    <name type="common">scarce swallowtail</name>
    <dbReference type="NCBI Taxonomy" id="110791"/>
    <lineage>
        <taxon>Eukaryota</taxon>
        <taxon>Metazoa</taxon>
        <taxon>Ecdysozoa</taxon>
        <taxon>Arthropoda</taxon>
        <taxon>Hexapoda</taxon>
        <taxon>Insecta</taxon>
        <taxon>Pterygota</taxon>
        <taxon>Neoptera</taxon>
        <taxon>Endopterygota</taxon>
        <taxon>Lepidoptera</taxon>
        <taxon>Glossata</taxon>
        <taxon>Ditrysia</taxon>
        <taxon>Papilionoidea</taxon>
        <taxon>Papilionidae</taxon>
        <taxon>Papilioninae</taxon>
        <taxon>Iphiclides</taxon>
    </lineage>
</organism>
<gene>
    <name evidence="2" type="ORF">IPOD504_LOCUS13594</name>
</gene>
<feature type="region of interest" description="Disordered" evidence="1">
    <location>
        <begin position="131"/>
        <end position="164"/>
    </location>
</feature>
<keyword evidence="3" id="KW-1185">Reference proteome</keyword>
<proteinExistence type="predicted"/>
<evidence type="ECO:0000256" key="1">
    <source>
        <dbReference type="SAM" id="MobiDB-lite"/>
    </source>
</evidence>
<name>A0ABN8IVT8_9NEOP</name>
<evidence type="ECO:0000313" key="3">
    <source>
        <dbReference type="Proteomes" id="UP000837857"/>
    </source>
</evidence>
<accession>A0ABN8IVT8</accession>
<feature type="non-terminal residue" evidence="2">
    <location>
        <position position="164"/>
    </location>
</feature>